<feature type="domain" description="DUF7730" evidence="1">
    <location>
        <begin position="34"/>
        <end position="187"/>
    </location>
</feature>
<dbReference type="EMBL" id="MU004406">
    <property type="protein sequence ID" value="KAF2652282.1"/>
    <property type="molecule type" value="Genomic_DNA"/>
</dbReference>
<evidence type="ECO:0000313" key="3">
    <source>
        <dbReference type="Proteomes" id="UP000799324"/>
    </source>
</evidence>
<dbReference type="Pfam" id="PF24864">
    <property type="entry name" value="DUF7730"/>
    <property type="match status" value="1"/>
</dbReference>
<gene>
    <name evidence="2" type="ORF">K491DRAFT_57105</name>
</gene>
<name>A0A6A6SXG4_9PLEO</name>
<evidence type="ECO:0000313" key="2">
    <source>
        <dbReference type="EMBL" id="KAF2652282.1"/>
    </source>
</evidence>
<organism evidence="2 3">
    <name type="scientific">Lophiostoma macrostomum CBS 122681</name>
    <dbReference type="NCBI Taxonomy" id="1314788"/>
    <lineage>
        <taxon>Eukaryota</taxon>
        <taxon>Fungi</taxon>
        <taxon>Dikarya</taxon>
        <taxon>Ascomycota</taxon>
        <taxon>Pezizomycotina</taxon>
        <taxon>Dothideomycetes</taxon>
        <taxon>Pleosporomycetidae</taxon>
        <taxon>Pleosporales</taxon>
        <taxon>Lophiostomataceae</taxon>
        <taxon>Lophiostoma</taxon>
    </lineage>
</organism>
<dbReference type="OrthoDB" id="3801532at2759"/>
<dbReference type="PANTHER" id="PTHR38790">
    <property type="entry name" value="2EXR DOMAIN-CONTAINING PROTEIN-RELATED"/>
    <property type="match status" value="1"/>
</dbReference>
<dbReference type="InterPro" id="IPR056632">
    <property type="entry name" value="DUF7730"/>
</dbReference>
<keyword evidence="3" id="KW-1185">Reference proteome</keyword>
<proteinExistence type="predicted"/>
<dbReference type="AlphaFoldDB" id="A0A6A6SXG4"/>
<reference evidence="2" key="1">
    <citation type="journal article" date="2020" name="Stud. Mycol.">
        <title>101 Dothideomycetes genomes: a test case for predicting lifestyles and emergence of pathogens.</title>
        <authorList>
            <person name="Haridas S."/>
            <person name="Albert R."/>
            <person name="Binder M."/>
            <person name="Bloem J."/>
            <person name="Labutti K."/>
            <person name="Salamov A."/>
            <person name="Andreopoulos B."/>
            <person name="Baker S."/>
            <person name="Barry K."/>
            <person name="Bills G."/>
            <person name="Bluhm B."/>
            <person name="Cannon C."/>
            <person name="Castanera R."/>
            <person name="Culley D."/>
            <person name="Daum C."/>
            <person name="Ezra D."/>
            <person name="Gonzalez J."/>
            <person name="Henrissat B."/>
            <person name="Kuo A."/>
            <person name="Liang C."/>
            <person name="Lipzen A."/>
            <person name="Lutzoni F."/>
            <person name="Magnuson J."/>
            <person name="Mondo S."/>
            <person name="Nolan M."/>
            <person name="Ohm R."/>
            <person name="Pangilinan J."/>
            <person name="Park H.-J."/>
            <person name="Ramirez L."/>
            <person name="Alfaro M."/>
            <person name="Sun H."/>
            <person name="Tritt A."/>
            <person name="Yoshinaga Y."/>
            <person name="Zwiers L.-H."/>
            <person name="Turgeon B."/>
            <person name="Goodwin S."/>
            <person name="Spatafora J."/>
            <person name="Crous P."/>
            <person name="Grigoriev I."/>
        </authorList>
    </citation>
    <scope>NUCLEOTIDE SEQUENCE</scope>
    <source>
        <strain evidence="2">CBS 122681</strain>
    </source>
</reference>
<sequence>MAQLPPLTWRSGGTEKPKKFNFWKGGRGLRMEHGQSQSPLFSKLPPELRMLIWKYVFADQEVLHIASGSSGPMVIKCKSAQVDTGRIQQDSQNEQAHARDHHLRCMEYFWEVTVMQDYSGRPRVCEPWDGMRLGVLSLLLTCRTVYNEAIPILYGNNTFCFFYDEDFVRFARHVPRKHLAAIKSLALYKGNYTRILETVAQYLNLMSGLQSCEIPFLELAHGQSYWWQRNHIGASIETCLDWVNRLEYKDCFTVHLVQCHLNQRAKQNVDPPYWRGNPRLDSEATFRRTETWVIKEAMDKRSTHI</sequence>
<protein>
    <recommendedName>
        <fullName evidence="1">DUF7730 domain-containing protein</fullName>
    </recommendedName>
</protein>
<accession>A0A6A6SXG4</accession>
<evidence type="ECO:0000259" key="1">
    <source>
        <dbReference type="Pfam" id="PF24864"/>
    </source>
</evidence>
<dbReference type="Proteomes" id="UP000799324">
    <property type="component" value="Unassembled WGS sequence"/>
</dbReference>